<dbReference type="PANTHER" id="PTHR20858:SF17">
    <property type="entry name" value="HYDROXYMETHYLPYRIMIDINE_PHOSPHOMETHYLPYRIMIDINE KINASE THI20-RELATED"/>
    <property type="match status" value="1"/>
</dbReference>
<comment type="caution">
    <text evidence="7">The sequence shown here is derived from an EMBL/GenBank/DDBJ whole genome shotgun (WGS) entry which is preliminary data.</text>
</comment>
<feature type="domain" description="Thiamine-phosphate synthase ThiN" evidence="6">
    <location>
        <begin position="273"/>
        <end position="441"/>
    </location>
</feature>
<dbReference type="InterPro" id="IPR019293">
    <property type="entry name" value="ThiN"/>
</dbReference>
<dbReference type="InterPro" id="IPR029056">
    <property type="entry name" value="Ribokinase-like"/>
</dbReference>
<dbReference type="SUPFAM" id="SSF53613">
    <property type="entry name" value="Ribokinase-like"/>
    <property type="match status" value="1"/>
</dbReference>
<dbReference type="AlphaFoldDB" id="A0A833A350"/>
<evidence type="ECO:0000259" key="6">
    <source>
        <dbReference type="Pfam" id="PF10120"/>
    </source>
</evidence>
<accession>A0A833A350</accession>
<dbReference type="CDD" id="cd01169">
    <property type="entry name" value="HMPP_kinase"/>
    <property type="match status" value="1"/>
</dbReference>
<dbReference type="GO" id="GO:0009228">
    <property type="term" value="P:thiamine biosynthetic process"/>
    <property type="evidence" value="ECO:0007669"/>
    <property type="project" value="InterPro"/>
</dbReference>
<dbReference type="InterPro" id="IPR004399">
    <property type="entry name" value="HMP/HMP-P_kinase_dom"/>
</dbReference>
<evidence type="ECO:0000256" key="4">
    <source>
        <dbReference type="ARBA" id="ARBA00022840"/>
    </source>
</evidence>
<name>A0A833A350_CALS0</name>
<dbReference type="Gene3D" id="3.40.1190.20">
    <property type="match status" value="1"/>
</dbReference>
<dbReference type="GO" id="GO:0005524">
    <property type="term" value="F:ATP binding"/>
    <property type="evidence" value="ECO:0007669"/>
    <property type="project" value="UniProtKB-KW"/>
</dbReference>
<evidence type="ECO:0000256" key="2">
    <source>
        <dbReference type="ARBA" id="ARBA00022741"/>
    </source>
</evidence>
<dbReference type="GO" id="GO:0008972">
    <property type="term" value="F:phosphomethylpyrimidine kinase activity"/>
    <property type="evidence" value="ECO:0007669"/>
    <property type="project" value="InterPro"/>
</dbReference>
<dbReference type="PANTHER" id="PTHR20858">
    <property type="entry name" value="PHOSPHOMETHYLPYRIMIDINE KINASE"/>
    <property type="match status" value="1"/>
</dbReference>
<dbReference type="GO" id="GO:0005829">
    <property type="term" value="C:cytosol"/>
    <property type="evidence" value="ECO:0007669"/>
    <property type="project" value="TreeGrafter"/>
</dbReference>
<organism evidence="7 8">
    <name type="scientific">Caldiarchaeum subterraneum</name>
    <dbReference type="NCBI Taxonomy" id="311458"/>
    <lineage>
        <taxon>Archaea</taxon>
        <taxon>Nitrososphaerota</taxon>
        <taxon>Candidatus Caldarchaeales</taxon>
        <taxon>Candidatus Caldarchaeaceae</taxon>
        <taxon>Candidatus Caldarchaeum</taxon>
    </lineage>
</organism>
<dbReference type="InterPro" id="IPR013749">
    <property type="entry name" value="PM/HMP-P_kinase-1"/>
</dbReference>
<evidence type="ECO:0000313" key="7">
    <source>
        <dbReference type="EMBL" id="HIQ29283.1"/>
    </source>
</evidence>
<dbReference type="Gene3D" id="3.40.225.10">
    <property type="entry name" value="Class II aldolase/adducin N-terminal domain"/>
    <property type="match status" value="1"/>
</dbReference>
<dbReference type="Pfam" id="PF08543">
    <property type="entry name" value="Phos_pyr_kin"/>
    <property type="match status" value="1"/>
</dbReference>
<evidence type="ECO:0000259" key="5">
    <source>
        <dbReference type="Pfam" id="PF08543"/>
    </source>
</evidence>
<evidence type="ECO:0000256" key="1">
    <source>
        <dbReference type="ARBA" id="ARBA00022679"/>
    </source>
</evidence>
<dbReference type="Proteomes" id="UP000608579">
    <property type="component" value="Unassembled WGS sequence"/>
</dbReference>
<keyword evidence="3 7" id="KW-0418">Kinase</keyword>
<gene>
    <name evidence="7" type="ORF">EYH45_01820</name>
</gene>
<evidence type="ECO:0000256" key="3">
    <source>
        <dbReference type="ARBA" id="ARBA00022777"/>
    </source>
</evidence>
<protein>
    <submittedName>
        <fullName evidence="7">Bifunctional hydroxymethylpyrimidine kinase/phosphomethylpyrimidine kinase</fullName>
    </submittedName>
</protein>
<feature type="domain" description="Pyridoxamine kinase/Phosphomethylpyrimidine kinase" evidence="5">
    <location>
        <begin position="12"/>
        <end position="255"/>
    </location>
</feature>
<evidence type="ECO:0000313" key="8">
    <source>
        <dbReference type="Proteomes" id="UP000608579"/>
    </source>
</evidence>
<dbReference type="NCBIfam" id="TIGR00097">
    <property type="entry name" value="HMP-P_kinase"/>
    <property type="match status" value="1"/>
</dbReference>
<keyword evidence="4" id="KW-0067">ATP-binding</keyword>
<sequence>MVPRALTVAGSDSGGGAGIQADLKTFAALGVHGMSAITSITAQNTVEVTAIHDIPVDLVKEQIRVVVRDIGVDAVKTGMLHTSEVIEAVAEELSKLNTPIVVDPVAVAKSGARLIEEEAIATLSEKLIPLATVVTPNTAEATALTGLEVKTLEDQMQAAKILAQKAKAAVVKGGHVSSRNVVDVLCIGGEKFVFFEGRRIETRNTHGTGCVFASAIAAALAKGMALEDAVRLAKDFVTEAIVNGVEVGAGHGPVNPVAKVVKNSSMLEAVKHLRTALDLLEQDPHVHLLVPESQINVAEAPEGASSPGEVAAVPGRVVKVGDRVKRVSDPWFGASRHVAKAVLTAMKHSAYVKSAMNIRNTPTIIAAAADLGLSVAMYDRSREPPEIKRVEGMTIPWGVEEAVKTHGSVPDVIYHNGDMGKEPMALVFGSDAVDVVKKVLKIAERYASITGSAGEG</sequence>
<reference evidence="7" key="1">
    <citation type="journal article" date="2020" name="ISME J.">
        <title>Gammaproteobacteria mediating utilization of methyl-, sulfur- and petroleum organic compounds in deep ocean hydrothermal plumes.</title>
        <authorList>
            <person name="Zhou Z."/>
            <person name="Liu Y."/>
            <person name="Pan J."/>
            <person name="Cron B.R."/>
            <person name="Toner B.M."/>
            <person name="Anantharaman K."/>
            <person name="Breier J.A."/>
            <person name="Dick G.J."/>
            <person name="Li M."/>
        </authorList>
    </citation>
    <scope>NUCLEOTIDE SEQUENCE</scope>
    <source>
        <strain evidence="7">SZUA-1515</strain>
    </source>
</reference>
<dbReference type="SUPFAM" id="SSF53639">
    <property type="entry name" value="AraD/HMP-PK domain-like"/>
    <property type="match status" value="1"/>
</dbReference>
<dbReference type="EMBL" id="DQVM01000033">
    <property type="protein sequence ID" value="HIQ29283.1"/>
    <property type="molecule type" value="Genomic_DNA"/>
</dbReference>
<dbReference type="Pfam" id="PF10120">
    <property type="entry name" value="ThiN"/>
    <property type="match status" value="1"/>
</dbReference>
<keyword evidence="1" id="KW-0808">Transferase</keyword>
<proteinExistence type="predicted"/>
<dbReference type="FunFam" id="3.40.1190.20:FF:000003">
    <property type="entry name" value="Phosphomethylpyrimidine kinase ThiD"/>
    <property type="match status" value="1"/>
</dbReference>
<dbReference type="GO" id="GO:0008902">
    <property type="term" value="F:hydroxymethylpyrimidine kinase activity"/>
    <property type="evidence" value="ECO:0007669"/>
    <property type="project" value="TreeGrafter"/>
</dbReference>
<dbReference type="InterPro" id="IPR036409">
    <property type="entry name" value="Aldolase_II/adducin_N_sf"/>
</dbReference>
<keyword evidence="2" id="KW-0547">Nucleotide-binding</keyword>
<dbReference type="NCBIfam" id="NF006346">
    <property type="entry name" value="PRK08573.1"/>
    <property type="match status" value="1"/>
</dbReference>